<reference evidence="1" key="1">
    <citation type="submission" date="2022-12" db="EMBL/GenBank/DDBJ databases">
        <title>Isolation and characterisation of novel Methanocorpusculum spp. from native Australian herbivores indicates the genus is ancestrally host-associated.</title>
        <authorList>
            <person name="Volmer J.G."/>
            <person name="Soo R.M."/>
            <person name="Evans P.N."/>
            <person name="Hoedt E.C."/>
            <person name="Astorga Alsina A.L."/>
            <person name="Woodcroft B.J."/>
            <person name="Tyson G.W."/>
            <person name="Hugenholtz P."/>
            <person name="Morrison M."/>
        </authorList>
    </citation>
    <scope>NUCLEOTIDE SEQUENCE</scope>
    <source>
        <strain evidence="1">CW153</strain>
    </source>
</reference>
<dbReference type="RefSeq" id="WP_268921896.1">
    <property type="nucleotide sequence ID" value="NZ_JAPTGC010000001.1"/>
</dbReference>
<name>A0ABT4IJ02_9EURY</name>
<comment type="caution">
    <text evidence="1">The sequence shown here is derived from an EMBL/GenBank/DDBJ whole genome shotgun (WGS) entry which is preliminary data.</text>
</comment>
<dbReference type="Proteomes" id="UP001141336">
    <property type="component" value="Unassembled WGS sequence"/>
</dbReference>
<proteinExistence type="predicted"/>
<evidence type="ECO:0008006" key="3">
    <source>
        <dbReference type="Google" id="ProtNLM"/>
    </source>
</evidence>
<evidence type="ECO:0000313" key="1">
    <source>
        <dbReference type="EMBL" id="MCZ0861716.1"/>
    </source>
</evidence>
<keyword evidence="2" id="KW-1185">Reference proteome</keyword>
<protein>
    <recommendedName>
        <fullName evidence="3">Roadblock/LAMTOR2 domain-containing protein</fullName>
    </recommendedName>
</protein>
<organism evidence="1 2">
    <name type="scientific">Methanocorpusculum vombati</name>
    <dbReference type="NCBI Taxonomy" id="3002864"/>
    <lineage>
        <taxon>Archaea</taxon>
        <taxon>Methanobacteriati</taxon>
        <taxon>Methanobacteriota</taxon>
        <taxon>Stenosarchaea group</taxon>
        <taxon>Methanomicrobia</taxon>
        <taxon>Methanomicrobiales</taxon>
        <taxon>Methanocorpusculaceae</taxon>
        <taxon>Methanocorpusculum</taxon>
    </lineage>
</organism>
<gene>
    <name evidence="1" type="ORF">O0S09_00410</name>
</gene>
<accession>A0ABT4IJ02</accession>
<sequence length="145" mass="14839">MSEVLEHMRDCFFVETMSQKLACAVDVPEIAEAVVSTVRESFGLDAVVLIPDGTGLVPATAGVPVPDSDMSAAALAFQNSAEIGAGTGTLSSVSFRFLPISGLSGTCGVLAVLFPGDGISPEVCSVLGIFTDLAGLAMGRISREE</sequence>
<dbReference type="InterPro" id="IPR029016">
    <property type="entry name" value="GAF-like_dom_sf"/>
</dbReference>
<dbReference type="EMBL" id="JAPTGC010000001">
    <property type="protein sequence ID" value="MCZ0861716.1"/>
    <property type="molecule type" value="Genomic_DNA"/>
</dbReference>
<dbReference type="Gene3D" id="3.30.450.40">
    <property type="match status" value="1"/>
</dbReference>
<evidence type="ECO:0000313" key="2">
    <source>
        <dbReference type="Proteomes" id="UP001141336"/>
    </source>
</evidence>